<accession>A0AAV4PDM6</accession>
<dbReference type="Proteomes" id="UP001054945">
    <property type="component" value="Unassembled WGS sequence"/>
</dbReference>
<name>A0AAV4PDM6_CAEEX</name>
<sequence length="154" mass="17582">MELQLGQSCTSHSLFLQFMLELRRTITNYLKAVKINNLFQLNDIPFGVYILVNLQLFFSPLESRSLKSIQRISIPEETHSVTQGQIKSHGTIPALKWNQERQSELKQKTIPLRISPLLVRLVWRIAPPPPQCPPPPVDQVVSAGRGVGRKKFQM</sequence>
<evidence type="ECO:0000313" key="1">
    <source>
        <dbReference type="EMBL" id="GIX93821.1"/>
    </source>
</evidence>
<dbReference type="AlphaFoldDB" id="A0AAV4PDM6"/>
<proteinExistence type="predicted"/>
<comment type="caution">
    <text evidence="1">The sequence shown here is derived from an EMBL/GenBank/DDBJ whole genome shotgun (WGS) entry which is preliminary data.</text>
</comment>
<evidence type="ECO:0000313" key="2">
    <source>
        <dbReference type="Proteomes" id="UP001054945"/>
    </source>
</evidence>
<keyword evidence="2" id="KW-1185">Reference proteome</keyword>
<gene>
    <name evidence="1" type="ORF">CEXT_362851</name>
</gene>
<protein>
    <submittedName>
        <fullName evidence="1">Uncharacterized protein</fullName>
    </submittedName>
</protein>
<dbReference type="EMBL" id="BPLR01004301">
    <property type="protein sequence ID" value="GIX93821.1"/>
    <property type="molecule type" value="Genomic_DNA"/>
</dbReference>
<organism evidence="1 2">
    <name type="scientific">Caerostris extrusa</name>
    <name type="common">Bark spider</name>
    <name type="synonym">Caerostris bankana</name>
    <dbReference type="NCBI Taxonomy" id="172846"/>
    <lineage>
        <taxon>Eukaryota</taxon>
        <taxon>Metazoa</taxon>
        <taxon>Ecdysozoa</taxon>
        <taxon>Arthropoda</taxon>
        <taxon>Chelicerata</taxon>
        <taxon>Arachnida</taxon>
        <taxon>Araneae</taxon>
        <taxon>Araneomorphae</taxon>
        <taxon>Entelegynae</taxon>
        <taxon>Araneoidea</taxon>
        <taxon>Araneidae</taxon>
        <taxon>Caerostris</taxon>
    </lineage>
</organism>
<reference evidence="1 2" key="1">
    <citation type="submission" date="2021-06" db="EMBL/GenBank/DDBJ databases">
        <title>Caerostris extrusa draft genome.</title>
        <authorList>
            <person name="Kono N."/>
            <person name="Arakawa K."/>
        </authorList>
    </citation>
    <scope>NUCLEOTIDE SEQUENCE [LARGE SCALE GENOMIC DNA]</scope>
</reference>